<dbReference type="PANTHER" id="PTHR13504:SF38">
    <property type="entry name" value="FIDO DOMAIN-CONTAINING PROTEIN"/>
    <property type="match status" value="1"/>
</dbReference>
<evidence type="ECO:0000256" key="2">
    <source>
        <dbReference type="PIRSR" id="PIRSR640198-2"/>
    </source>
</evidence>
<evidence type="ECO:0000313" key="4">
    <source>
        <dbReference type="EMBL" id="NMR76091.1"/>
    </source>
</evidence>
<feature type="active site" evidence="1">
    <location>
        <position position="270"/>
    </location>
</feature>
<feature type="binding site" evidence="2">
    <location>
        <begin position="274"/>
        <end position="281"/>
    </location>
    <ligand>
        <name>ATP</name>
        <dbReference type="ChEBI" id="CHEBI:30616"/>
    </ligand>
</feature>
<keyword evidence="2" id="KW-0547">Nucleotide-binding</keyword>
<dbReference type="InterPro" id="IPR003812">
    <property type="entry name" value="Fido"/>
</dbReference>
<dbReference type="InterPro" id="IPR040198">
    <property type="entry name" value="Fido_containing"/>
</dbReference>
<dbReference type="AlphaFoldDB" id="A0A7Y0MZQ1"/>
<dbReference type="EMBL" id="JABCMA010000035">
    <property type="protein sequence ID" value="NMR76091.1"/>
    <property type="molecule type" value="Genomic_DNA"/>
</dbReference>
<reference evidence="4 5" key="1">
    <citation type="submission" date="2020-04" db="EMBL/GenBank/DDBJ databases">
        <title>Whole-genome sequencing of Vibrio spp. from China reveals different genetic environments of blaCTX-M-14 among diverse lineages.</title>
        <authorList>
            <person name="Zheng Z."/>
            <person name="Ye L."/>
            <person name="Chen S."/>
        </authorList>
    </citation>
    <scope>NUCLEOTIDE SEQUENCE [LARGE SCALE GENOMIC DNA]</scope>
    <source>
        <strain evidence="4 5">Vb1636</strain>
    </source>
</reference>
<dbReference type="InterPro" id="IPR036597">
    <property type="entry name" value="Fido-like_dom_sf"/>
</dbReference>
<gene>
    <name evidence="4" type="ORF">HKB35_20990</name>
</gene>
<dbReference type="Proteomes" id="UP000565155">
    <property type="component" value="Unassembled WGS sequence"/>
</dbReference>
<dbReference type="Pfam" id="PF02661">
    <property type="entry name" value="Fic"/>
    <property type="match status" value="1"/>
</dbReference>
<dbReference type="Gene3D" id="1.10.3290.10">
    <property type="entry name" value="Fido-like domain"/>
    <property type="match status" value="1"/>
</dbReference>
<dbReference type="GO" id="GO:0005524">
    <property type="term" value="F:ATP binding"/>
    <property type="evidence" value="ECO:0007669"/>
    <property type="project" value="UniProtKB-KW"/>
</dbReference>
<organism evidence="4 5">
    <name type="scientific">Vibrio alginolyticus</name>
    <dbReference type="NCBI Taxonomy" id="663"/>
    <lineage>
        <taxon>Bacteria</taxon>
        <taxon>Pseudomonadati</taxon>
        <taxon>Pseudomonadota</taxon>
        <taxon>Gammaproteobacteria</taxon>
        <taxon>Vibrionales</taxon>
        <taxon>Vibrionaceae</taxon>
        <taxon>Vibrio</taxon>
    </lineage>
</organism>
<proteinExistence type="predicted"/>
<dbReference type="RefSeq" id="WP_169629045.1">
    <property type="nucleotide sequence ID" value="NZ_JABCMA010000035.1"/>
</dbReference>
<dbReference type="PROSITE" id="PS51459">
    <property type="entry name" value="FIDO"/>
    <property type="match status" value="1"/>
</dbReference>
<keyword evidence="2" id="KW-0067">ATP-binding</keyword>
<evidence type="ECO:0000313" key="5">
    <source>
        <dbReference type="Proteomes" id="UP000565155"/>
    </source>
</evidence>
<evidence type="ECO:0000256" key="1">
    <source>
        <dbReference type="PIRSR" id="PIRSR640198-1"/>
    </source>
</evidence>
<dbReference type="SUPFAM" id="SSF140931">
    <property type="entry name" value="Fic-like"/>
    <property type="match status" value="1"/>
</dbReference>
<feature type="domain" description="Fido" evidence="3">
    <location>
        <begin position="180"/>
        <end position="335"/>
    </location>
</feature>
<dbReference type="PANTHER" id="PTHR13504">
    <property type="entry name" value="FIDO DOMAIN-CONTAINING PROTEIN DDB_G0283145"/>
    <property type="match status" value="1"/>
</dbReference>
<accession>A0A7Y0MZQ1</accession>
<protein>
    <submittedName>
        <fullName evidence="4">Fic family protein</fullName>
    </submittedName>
</protein>
<comment type="caution">
    <text evidence="4">The sequence shown here is derived from an EMBL/GenBank/DDBJ whole genome shotgun (WGS) entry which is preliminary data.</text>
</comment>
<sequence length="443" mass="50352">MSKKIAGVSIPPELPADFSKVASLIRKLDPIKYGFDSSGNYLHWNDFQYRSKEFKGDQKGYAWHALKIRRGLNDISLVDENGNPFQLSAASLDAKLFHIDKQLKLEDLPLSAQDKKAHLVKSVKMEEAISSAQLEGAATTRKVAKEMLETEREPKDDSERMIINNWRLIMMADELKDVELTPELIGGFNGIATDGVLENEHVAGQYRTDAVMVRDVATGDIIHEAPEHEHVLKLIEQLCDFANTDHTTSTNFINPIVKACILHFMIGYIHPFMDGNGRTARALFYWFILKHGYENFKYVSISAPLKSAPTKYVRSYVYTETDDNDLTHFVDYQLTVIINAIERFNEYIKSKIEDTREVRELLDDSKLKGVLKLPHIVILAKGLETAGRVFSVKEIQSDFDVSHTAARKYLERLVELKLLFKSKDGNENTYIAPADLKQRLTKA</sequence>
<name>A0A7Y0MZQ1_VIBAL</name>
<evidence type="ECO:0000259" key="3">
    <source>
        <dbReference type="PROSITE" id="PS51459"/>
    </source>
</evidence>